<dbReference type="EMBL" id="KQ998099">
    <property type="protein sequence ID" value="KZV43593.1"/>
    <property type="molecule type" value="Genomic_DNA"/>
</dbReference>
<sequence>MDKKLGLHRCACCRDLLVGAYFSCLRCVEDGLDSECRLCCACYHMGEFTHNHSLSNFLDQHSMAKQLKNHTPDARRDRAKVLDFLSYFFMDFTEII</sequence>
<accession>A0A2Z7CGD8</accession>
<name>A0A2Z7CGD8_9LAMI</name>
<dbReference type="OrthoDB" id="8785703at2759"/>
<dbReference type="Proteomes" id="UP000250235">
    <property type="component" value="Unassembled WGS sequence"/>
</dbReference>
<protein>
    <submittedName>
        <fullName evidence="1">Uncharacterized protein</fullName>
    </submittedName>
</protein>
<dbReference type="AlphaFoldDB" id="A0A2Z7CGD8"/>
<organism evidence="1 2">
    <name type="scientific">Dorcoceras hygrometricum</name>
    <dbReference type="NCBI Taxonomy" id="472368"/>
    <lineage>
        <taxon>Eukaryota</taxon>
        <taxon>Viridiplantae</taxon>
        <taxon>Streptophyta</taxon>
        <taxon>Embryophyta</taxon>
        <taxon>Tracheophyta</taxon>
        <taxon>Spermatophyta</taxon>
        <taxon>Magnoliopsida</taxon>
        <taxon>eudicotyledons</taxon>
        <taxon>Gunneridae</taxon>
        <taxon>Pentapetalae</taxon>
        <taxon>asterids</taxon>
        <taxon>lamiids</taxon>
        <taxon>Lamiales</taxon>
        <taxon>Gesneriaceae</taxon>
        <taxon>Didymocarpoideae</taxon>
        <taxon>Trichosporeae</taxon>
        <taxon>Loxocarpinae</taxon>
        <taxon>Dorcoceras</taxon>
    </lineage>
</organism>
<evidence type="ECO:0000313" key="1">
    <source>
        <dbReference type="EMBL" id="KZV43593.1"/>
    </source>
</evidence>
<gene>
    <name evidence="1" type="ORF">F511_20855</name>
</gene>
<keyword evidence="2" id="KW-1185">Reference proteome</keyword>
<evidence type="ECO:0000313" key="2">
    <source>
        <dbReference type="Proteomes" id="UP000250235"/>
    </source>
</evidence>
<reference evidence="1 2" key="1">
    <citation type="journal article" date="2015" name="Proc. Natl. Acad. Sci. U.S.A.">
        <title>The resurrection genome of Boea hygrometrica: A blueprint for survival of dehydration.</title>
        <authorList>
            <person name="Xiao L."/>
            <person name="Yang G."/>
            <person name="Zhang L."/>
            <person name="Yang X."/>
            <person name="Zhao S."/>
            <person name="Ji Z."/>
            <person name="Zhou Q."/>
            <person name="Hu M."/>
            <person name="Wang Y."/>
            <person name="Chen M."/>
            <person name="Xu Y."/>
            <person name="Jin H."/>
            <person name="Xiao X."/>
            <person name="Hu G."/>
            <person name="Bao F."/>
            <person name="Hu Y."/>
            <person name="Wan P."/>
            <person name="Li L."/>
            <person name="Deng X."/>
            <person name="Kuang T."/>
            <person name="Xiang C."/>
            <person name="Zhu J.K."/>
            <person name="Oliver M.J."/>
            <person name="He Y."/>
        </authorList>
    </citation>
    <scope>NUCLEOTIDE SEQUENCE [LARGE SCALE GENOMIC DNA]</scope>
    <source>
        <strain evidence="2">cv. XS01</strain>
    </source>
</reference>
<proteinExistence type="predicted"/>